<evidence type="ECO:0000256" key="3">
    <source>
        <dbReference type="ARBA" id="ARBA00022692"/>
    </source>
</evidence>
<accession>A0A7X0LP31</accession>
<dbReference type="PANTHER" id="PTHR30213:SF0">
    <property type="entry name" value="UPF0761 MEMBRANE PROTEIN YIHY"/>
    <property type="match status" value="1"/>
</dbReference>
<dbReference type="AlphaFoldDB" id="A0A7X0LP31"/>
<evidence type="ECO:0000256" key="6">
    <source>
        <dbReference type="SAM" id="MobiDB-lite"/>
    </source>
</evidence>
<keyword evidence="9" id="KW-1185">Reference proteome</keyword>
<gene>
    <name evidence="8" type="ORF">HNQ79_000939</name>
</gene>
<dbReference type="Pfam" id="PF03631">
    <property type="entry name" value="Virul_fac_BrkB"/>
    <property type="match status" value="1"/>
</dbReference>
<dbReference type="RefSeq" id="WP_185027169.1">
    <property type="nucleotide sequence ID" value="NZ_BNBN01000002.1"/>
</dbReference>
<reference evidence="8 9" key="1">
    <citation type="submission" date="2020-08" db="EMBL/GenBank/DDBJ databases">
        <title>Genomic Encyclopedia of Type Strains, Phase IV (KMG-IV): sequencing the most valuable type-strain genomes for metagenomic binning, comparative biology and taxonomic classification.</title>
        <authorList>
            <person name="Goeker M."/>
        </authorList>
    </citation>
    <scope>NUCLEOTIDE SEQUENCE [LARGE SCALE GENOMIC DNA]</scope>
    <source>
        <strain evidence="8 9">DSM 40141</strain>
    </source>
</reference>
<keyword evidence="4 7" id="KW-1133">Transmembrane helix</keyword>
<feature type="transmembrane region" description="Helical" evidence="7">
    <location>
        <begin position="121"/>
        <end position="141"/>
    </location>
</feature>
<evidence type="ECO:0000256" key="2">
    <source>
        <dbReference type="ARBA" id="ARBA00022475"/>
    </source>
</evidence>
<name>A0A7X0LP31_9ACTN</name>
<dbReference type="InterPro" id="IPR017039">
    <property type="entry name" value="Virul_fac_BrkB"/>
</dbReference>
<evidence type="ECO:0000313" key="9">
    <source>
        <dbReference type="Proteomes" id="UP000540423"/>
    </source>
</evidence>
<keyword evidence="5 7" id="KW-0472">Membrane</keyword>
<feature type="compositionally biased region" description="Pro residues" evidence="6">
    <location>
        <begin position="347"/>
        <end position="356"/>
    </location>
</feature>
<proteinExistence type="predicted"/>
<feature type="transmembrane region" description="Helical" evidence="7">
    <location>
        <begin position="205"/>
        <end position="226"/>
    </location>
</feature>
<evidence type="ECO:0000313" key="8">
    <source>
        <dbReference type="EMBL" id="MBB6434491.1"/>
    </source>
</evidence>
<feature type="transmembrane region" description="Helical" evidence="7">
    <location>
        <begin position="238"/>
        <end position="263"/>
    </location>
</feature>
<sequence>MGTAVHVPQTRDMIGDELSGDEAFTALRHYGGRKLLIDAFARFRYADGFSHARSLGYQVVLGIVPFLVAVVGAAATVHTDAVGRVVERTLVKIVPGNSADLVAEAFDEARHSAGAGTWTAVAMWTGLVFALVNLTSAMAQIERGANRIYGIERDRPFPRKYGRSMLLAGAAGVPLVLGFLVLVAGDAVGDALAAAFGRPGWWLGWWHAMDIPAGVLLTWVASAVILRWSPRRRQPGYTWLAFGSAVHLVLWVGSTWLLTVYVAHSGSFGALYGPLTAFVALLLWANLTGVALFLGVAFAAQLEAARAGLTDAVRPDPGPGGEGDFPVLPAERTKGSADDCTKSPADAPAPGPTSTA</sequence>
<feature type="compositionally biased region" description="Basic and acidic residues" evidence="6">
    <location>
        <begin position="331"/>
        <end position="341"/>
    </location>
</feature>
<feature type="transmembrane region" description="Helical" evidence="7">
    <location>
        <begin position="275"/>
        <end position="300"/>
    </location>
</feature>
<feature type="transmembrane region" description="Helical" evidence="7">
    <location>
        <begin position="55"/>
        <end position="77"/>
    </location>
</feature>
<evidence type="ECO:0000256" key="7">
    <source>
        <dbReference type="SAM" id="Phobius"/>
    </source>
</evidence>
<protein>
    <submittedName>
        <fullName evidence="8">YihY family inner membrane protein</fullName>
    </submittedName>
</protein>
<dbReference type="Proteomes" id="UP000540423">
    <property type="component" value="Unassembled WGS sequence"/>
</dbReference>
<evidence type="ECO:0000256" key="1">
    <source>
        <dbReference type="ARBA" id="ARBA00004651"/>
    </source>
</evidence>
<comment type="caution">
    <text evidence="8">The sequence shown here is derived from an EMBL/GenBank/DDBJ whole genome shotgun (WGS) entry which is preliminary data.</text>
</comment>
<keyword evidence="3 7" id="KW-0812">Transmembrane</keyword>
<dbReference type="PANTHER" id="PTHR30213">
    <property type="entry name" value="INNER MEMBRANE PROTEIN YHJD"/>
    <property type="match status" value="1"/>
</dbReference>
<comment type="subcellular location">
    <subcellularLocation>
        <location evidence="1">Cell membrane</location>
        <topology evidence="1">Multi-pass membrane protein</topology>
    </subcellularLocation>
</comment>
<evidence type="ECO:0000256" key="5">
    <source>
        <dbReference type="ARBA" id="ARBA00023136"/>
    </source>
</evidence>
<dbReference type="GO" id="GO:0005886">
    <property type="term" value="C:plasma membrane"/>
    <property type="evidence" value="ECO:0007669"/>
    <property type="project" value="UniProtKB-SubCell"/>
</dbReference>
<dbReference type="EMBL" id="JACHEM010000002">
    <property type="protein sequence ID" value="MBB6434491.1"/>
    <property type="molecule type" value="Genomic_DNA"/>
</dbReference>
<feature type="region of interest" description="Disordered" evidence="6">
    <location>
        <begin position="312"/>
        <end position="356"/>
    </location>
</feature>
<feature type="transmembrane region" description="Helical" evidence="7">
    <location>
        <begin position="161"/>
        <end position="185"/>
    </location>
</feature>
<evidence type="ECO:0000256" key="4">
    <source>
        <dbReference type="ARBA" id="ARBA00022989"/>
    </source>
</evidence>
<keyword evidence="2" id="KW-1003">Cell membrane</keyword>
<organism evidence="8 9">
    <name type="scientific">Streptomyces candidus</name>
    <dbReference type="NCBI Taxonomy" id="67283"/>
    <lineage>
        <taxon>Bacteria</taxon>
        <taxon>Bacillati</taxon>
        <taxon>Actinomycetota</taxon>
        <taxon>Actinomycetes</taxon>
        <taxon>Kitasatosporales</taxon>
        <taxon>Streptomycetaceae</taxon>
        <taxon>Streptomyces</taxon>
    </lineage>
</organism>